<evidence type="ECO:0000259" key="1">
    <source>
        <dbReference type="Pfam" id="PF12760"/>
    </source>
</evidence>
<dbReference type="Pfam" id="PF12760">
    <property type="entry name" value="Zn_ribbon_IS1595"/>
    <property type="match status" value="1"/>
</dbReference>
<dbReference type="Proteomes" id="UP000188276">
    <property type="component" value="Unassembled WGS sequence"/>
</dbReference>
<proteinExistence type="predicted"/>
<evidence type="ECO:0000313" key="3">
    <source>
        <dbReference type="Proteomes" id="UP000188276"/>
    </source>
</evidence>
<protein>
    <recommendedName>
        <fullName evidence="1">Transposase zinc-ribbon domain-containing protein</fullName>
    </recommendedName>
</protein>
<dbReference type="AlphaFoldDB" id="A0A1R4LK24"/>
<accession>A0A1R4LK24</accession>
<dbReference type="EMBL" id="FULE01000029">
    <property type="protein sequence ID" value="SJN56951.1"/>
    <property type="molecule type" value="Genomic_DNA"/>
</dbReference>
<dbReference type="InterPro" id="IPR024442">
    <property type="entry name" value="Transposase_Zn_ribbon"/>
</dbReference>
<feature type="domain" description="Transposase zinc-ribbon" evidence="1">
    <location>
        <begin position="95"/>
        <end position="131"/>
    </location>
</feature>
<evidence type="ECO:0000313" key="2">
    <source>
        <dbReference type="EMBL" id="SJN56951.1"/>
    </source>
</evidence>
<sequence>MRPETLLAKFNLKGMNYQAIHQGGRSKFSVEEQLAMVGVSWKSSPIGFLVLFVETQDCRHSRQALEKEIQSEIATLTQNWRGQRSESAFAAMVDAAIEEATHPQGTICSSCGGTGLYKTSHRQMRKCTHCEEGRVLWRPESRYVAMCSRGFICSYPIFKRYNAILEELSQWLAAKRNAAMLTLMERIEREEETYALMN</sequence>
<gene>
    <name evidence="2" type="ORF">VR7878_02040</name>
</gene>
<dbReference type="OrthoDB" id="5862020at2"/>
<reference evidence="3" key="1">
    <citation type="submission" date="2017-02" db="EMBL/GenBank/DDBJ databases">
        <authorList>
            <person name="Rodrigo-Torres L."/>
            <person name="Arahal R.D."/>
            <person name="Lucena T."/>
        </authorList>
    </citation>
    <scope>NUCLEOTIDE SEQUENCE [LARGE SCALE GENOMIC DNA]</scope>
    <source>
        <strain evidence="3">CECT 7878</strain>
    </source>
</reference>
<dbReference type="RefSeq" id="WP_077335911.1">
    <property type="nucleotide sequence ID" value="NZ_FULE01000029.1"/>
</dbReference>
<keyword evidence="3" id="KW-1185">Reference proteome</keyword>
<organism evidence="2 3">
    <name type="scientific">Vibrio ruber (strain DSM 16370 / JCM 11486 / BCRC 17186 / CECT 7878 / LMG 23124 / VR1)</name>
    <dbReference type="NCBI Taxonomy" id="1123498"/>
    <lineage>
        <taxon>Bacteria</taxon>
        <taxon>Pseudomonadati</taxon>
        <taxon>Pseudomonadota</taxon>
        <taxon>Gammaproteobacteria</taxon>
        <taxon>Vibrionales</taxon>
        <taxon>Vibrionaceae</taxon>
        <taxon>Vibrio</taxon>
    </lineage>
</organism>
<name>A0A1R4LK24_VIBR1</name>